<evidence type="ECO:0000313" key="16">
    <source>
        <dbReference type="Proteomes" id="UP000053766"/>
    </source>
</evidence>
<evidence type="ECO:0000256" key="12">
    <source>
        <dbReference type="ARBA" id="ARBA00023136"/>
    </source>
</evidence>
<evidence type="ECO:0000256" key="8">
    <source>
        <dbReference type="ARBA" id="ARBA00022857"/>
    </source>
</evidence>
<evidence type="ECO:0000313" key="15">
    <source>
        <dbReference type="EMBL" id="KJH48701.1"/>
    </source>
</evidence>
<dbReference type="GO" id="GO:0030154">
    <property type="term" value="P:cell differentiation"/>
    <property type="evidence" value="ECO:0007669"/>
    <property type="project" value="UniProtKB-KW"/>
</dbReference>
<keyword evidence="11" id="KW-0443">Lipid metabolism</keyword>
<dbReference type="EMBL" id="KN716258">
    <property type="protein sequence ID" value="KJH48701.1"/>
    <property type="molecule type" value="Genomic_DNA"/>
</dbReference>
<reference evidence="15 16" key="1">
    <citation type="submission" date="2013-11" db="EMBL/GenBank/DDBJ databases">
        <title>Draft genome of the bovine lungworm Dictyocaulus viviparus.</title>
        <authorList>
            <person name="Mitreva M."/>
        </authorList>
    </citation>
    <scope>NUCLEOTIDE SEQUENCE [LARGE SCALE GENOMIC DNA]</scope>
    <source>
        <strain evidence="15 16">HannoverDv2000</strain>
    </source>
</reference>
<dbReference type="Proteomes" id="UP000053766">
    <property type="component" value="Unassembled WGS sequence"/>
</dbReference>
<dbReference type="AlphaFoldDB" id="A0A0D8Y2A9"/>
<keyword evidence="5" id="KW-0221">Differentiation</keyword>
<keyword evidence="9 13" id="KW-1133">Transmembrane helix</keyword>
<keyword evidence="6" id="KW-0256">Endoplasmic reticulum</keyword>
<dbReference type="Pfam" id="PF02544">
    <property type="entry name" value="Steroid_dh"/>
    <property type="match status" value="1"/>
</dbReference>
<dbReference type="PANTHER" id="PTHR10556:SF57">
    <property type="entry name" value="3-OXO-5-ALPHA-STEROID 4-DEHYDROGENASE 1"/>
    <property type="match status" value="1"/>
</dbReference>
<dbReference type="GO" id="GO:0006694">
    <property type="term" value="P:steroid biosynthetic process"/>
    <property type="evidence" value="ECO:0007669"/>
    <property type="project" value="TreeGrafter"/>
</dbReference>
<dbReference type="PANTHER" id="PTHR10556">
    <property type="entry name" value="3-OXO-5-ALPHA-STEROID 4-DEHYDROGENASE"/>
    <property type="match status" value="1"/>
</dbReference>
<evidence type="ECO:0000259" key="14">
    <source>
        <dbReference type="Pfam" id="PF02544"/>
    </source>
</evidence>
<accession>A0A0D8Y2A9</accession>
<reference evidence="16" key="2">
    <citation type="journal article" date="2016" name="Sci. Rep.">
        <title>Dictyocaulus viviparus genome, variome and transcriptome elucidate lungworm biology and support future intervention.</title>
        <authorList>
            <person name="McNulty S.N."/>
            <person name="Strube C."/>
            <person name="Rosa B.A."/>
            <person name="Martin J.C."/>
            <person name="Tyagi R."/>
            <person name="Choi Y.J."/>
            <person name="Wang Q."/>
            <person name="Hallsworth Pepin K."/>
            <person name="Zhang X."/>
            <person name="Ozersky P."/>
            <person name="Wilson R.K."/>
            <person name="Sternberg P.W."/>
            <person name="Gasser R.B."/>
            <person name="Mitreva M."/>
        </authorList>
    </citation>
    <scope>NUCLEOTIDE SEQUENCE [LARGE SCALE GENOMIC DNA]</scope>
    <source>
        <strain evidence="16">HannoverDv2000</strain>
    </source>
</reference>
<name>A0A0D8Y2A9_DICVI</name>
<dbReference type="Gene3D" id="1.20.120.1630">
    <property type="match status" value="1"/>
</dbReference>
<dbReference type="InterPro" id="IPR039357">
    <property type="entry name" value="SRD5A/TECR"/>
</dbReference>
<evidence type="ECO:0000256" key="9">
    <source>
        <dbReference type="ARBA" id="ARBA00022989"/>
    </source>
</evidence>
<protein>
    <submittedName>
        <fullName evidence="15">3-oxo-5-alpha-steroid 4-dehydrogenase</fullName>
    </submittedName>
</protein>
<dbReference type="STRING" id="29172.A0A0D8Y2A9"/>
<keyword evidence="4 13" id="KW-0812">Transmembrane</keyword>
<dbReference type="GO" id="GO:0003865">
    <property type="term" value="F:3-oxo-5-alpha-steroid 4-dehydrogenase activity"/>
    <property type="evidence" value="ECO:0007669"/>
    <property type="project" value="TreeGrafter"/>
</dbReference>
<evidence type="ECO:0000256" key="1">
    <source>
        <dbReference type="ARBA" id="ARBA00004477"/>
    </source>
</evidence>
<dbReference type="InterPro" id="IPR001104">
    <property type="entry name" value="3-oxo-5_a-steroid_4-DH_C"/>
</dbReference>
<evidence type="ECO:0000256" key="13">
    <source>
        <dbReference type="SAM" id="Phobius"/>
    </source>
</evidence>
<evidence type="ECO:0000256" key="6">
    <source>
        <dbReference type="ARBA" id="ARBA00022824"/>
    </source>
</evidence>
<comment type="subcellular location">
    <subcellularLocation>
        <location evidence="1">Endoplasmic reticulum membrane</location>
        <topology evidence="1">Multi-pass membrane protein</topology>
    </subcellularLocation>
    <subcellularLocation>
        <location evidence="2">Microsome membrane</location>
    </subcellularLocation>
</comment>
<comment type="similarity">
    <text evidence="3">Belongs to the steroid 5-alpha reductase family.</text>
</comment>
<evidence type="ECO:0000256" key="3">
    <source>
        <dbReference type="ARBA" id="ARBA00007742"/>
    </source>
</evidence>
<keyword evidence="16" id="KW-1185">Reference proteome</keyword>
<organism evidence="15 16">
    <name type="scientific">Dictyocaulus viviparus</name>
    <name type="common">Bovine lungworm</name>
    <dbReference type="NCBI Taxonomy" id="29172"/>
    <lineage>
        <taxon>Eukaryota</taxon>
        <taxon>Metazoa</taxon>
        <taxon>Ecdysozoa</taxon>
        <taxon>Nematoda</taxon>
        <taxon>Chromadorea</taxon>
        <taxon>Rhabditida</taxon>
        <taxon>Rhabditina</taxon>
        <taxon>Rhabditomorpha</taxon>
        <taxon>Strongyloidea</taxon>
        <taxon>Metastrongylidae</taxon>
        <taxon>Dictyocaulus</taxon>
    </lineage>
</organism>
<dbReference type="OrthoDB" id="5788137at2759"/>
<evidence type="ECO:0000256" key="5">
    <source>
        <dbReference type="ARBA" id="ARBA00022782"/>
    </source>
</evidence>
<proteinExistence type="inferred from homology"/>
<dbReference type="GO" id="GO:0005789">
    <property type="term" value="C:endoplasmic reticulum membrane"/>
    <property type="evidence" value="ECO:0007669"/>
    <property type="project" value="UniProtKB-SubCell"/>
</dbReference>
<evidence type="ECO:0000256" key="4">
    <source>
        <dbReference type="ARBA" id="ARBA00022692"/>
    </source>
</evidence>
<evidence type="ECO:0000256" key="7">
    <source>
        <dbReference type="ARBA" id="ARBA00022848"/>
    </source>
</evidence>
<keyword evidence="12 13" id="KW-0472">Membrane</keyword>
<evidence type="ECO:0000256" key="10">
    <source>
        <dbReference type="ARBA" id="ARBA00023002"/>
    </source>
</evidence>
<feature type="transmembrane region" description="Helical" evidence="13">
    <location>
        <begin position="29"/>
        <end position="52"/>
    </location>
</feature>
<sequence>MVIFRVVTMVNIINPPIFSLKYPLSLKSLYPHIFSDICSGLLLFVTGMFINITSDSILRNLRGPGETGYKIPRGGLFEYVSGANFFGEIVEWIGFAVMSKSLPSIAFAFFSVCNIGPRAIHHHQWYLEKFPNYPKDRKAIIPFVL</sequence>
<keyword evidence="8" id="KW-0521">NADP</keyword>
<dbReference type="PROSITE" id="PS50244">
    <property type="entry name" value="S5A_REDUCTASE"/>
    <property type="match status" value="1"/>
</dbReference>
<evidence type="ECO:0000256" key="11">
    <source>
        <dbReference type="ARBA" id="ARBA00023098"/>
    </source>
</evidence>
<evidence type="ECO:0000256" key="2">
    <source>
        <dbReference type="ARBA" id="ARBA00004524"/>
    </source>
</evidence>
<gene>
    <name evidence="15" type="ORF">DICVIV_05157</name>
</gene>
<keyword evidence="10" id="KW-0560">Oxidoreductase</keyword>
<feature type="domain" description="3-oxo-5-alpha-steroid 4-dehydrogenase C-terminal" evidence="14">
    <location>
        <begin position="36"/>
        <end position="145"/>
    </location>
</feature>
<keyword evidence="7" id="KW-0492">Microsome</keyword>